<dbReference type="Gene3D" id="3.40.630.30">
    <property type="match status" value="1"/>
</dbReference>
<accession>A0A4R6TB61</accession>
<organism evidence="2 3">
    <name type="scientific">Tenacibaculum caenipelagi</name>
    <dbReference type="NCBI Taxonomy" id="1325435"/>
    <lineage>
        <taxon>Bacteria</taxon>
        <taxon>Pseudomonadati</taxon>
        <taxon>Bacteroidota</taxon>
        <taxon>Flavobacteriia</taxon>
        <taxon>Flavobacteriales</taxon>
        <taxon>Flavobacteriaceae</taxon>
        <taxon>Tenacibaculum</taxon>
    </lineage>
</organism>
<dbReference type="InterPro" id="IPR016181">
    <property type="entry name" value="Acyl_CoA_acyltransferase"/>
</dbReference>
<dbReference type="CDD" id="cd04301">
    <property type="entry name" value="NAT_SF"/>
    <property type="match status" value="1"/>
</dbReference>
<dbReference type="EMBL" id="SNYH01000005">
    <property type="protein sequence ID" value="TDQ23878.1"/>
    <property type="molecule type" value="Genomic_DNA"/>
</dbReference>
<keyword evidence="2" id="KW-0808">Transferase</keyword>
<evidence type="ECO:0000313" key="2">
    <source>
        <dbReference type="EMBL" id="TDQ23878.1"/>
    </source>
</evidence>
<comment type="caution">
    <text evidence="2">The sequence shown here is derived from an EMBL/GenBank/DDBJ whole genome shotgun (WGS) entry which is preliminary data.</text>
</comment>
<keyword evidence="3" id="KW-1185">Reference proteome</keyword>
<dbReference type="Pfam" id="PF00583">
    <property type="entry name" value="Acetyltransf_1"/>
    <property type="match status" value="1"/>
</dbReference>
<dbReference type="InterPro" id="IPR000182">
    <property type="entry name" value="GNAT_dom"/>
</dbReference>
<reference evidence="2 3" key="1">
    <citation type="submission" date="2019-03" db="EMBL/GenBank/DDBJ databases">
        <title>Genomic Encyclopedia of Type Strains, Phase III (KMG-III): the genomes of soil and plant-associated and newly described type strains.</title>
        <authorList>
            <person name="Whitman W."/>
        </authorList>
    </citation>
    <scope>NUCLEOTIDE SEQUENCE [LARGE SCALE GENOMIC DNA]</scope>
    <source>
        <strain evidence="2 3">CECT 8283</strain>
    </source>
</reference>
<sequence length="287" mass="32843">MISVENLELKKLNQDGVNTLVDWAKNEGWNPGENDSTVFWKTDPDGFYGFYNDKELIAGGAVVSYNQEFGFMGLFIVHPDLREQGIGKKLWYLRRDLLIKRLHNNASIGMDGVVAMQPFYEKGGFNIAFRDERYECIGKKMDVSTNISPIETEDLEKLFEYDIACFGYKRQEFLKSWFSMPQSNTFKYSENNEVLGYAVIRKVDKGYKIGPLFANNNQIAEELYKSCLNTASGDSVYLDIPTINTKAVDLVNKYDAKYVFECARMYYGQAPKVAIDKIYGITTFELG</sequence>
<dbReference type="GO" id="GO:0016747">
    <property type="term" value="F:acyltransferase activity, transferring groups other than amino-acyl groups"/>
    <property type="evidence" value="ECO:0007669"/>
    <property type="project" value="InterPro"/>
</dbReference>
<dbReference type="AlphaFoldDB" id="A0A4R6TB61"/>
<dbReference type="PANTHER" id="PTHR47237:SF1">
    <property type="entry name" value="SLL0310 PROTEIN"/>
    <property type="match status" value="1"/>
</dbReference>
<dbReference type="SUPFAM" id="SSF55729">
    <property type="entry name" value="Acyl-CoA N-acyltransferases (Nat)"/>
    <property type="match status" value="1"/>
</dbReference>
<dbReference type="OrthoDB" id="20916at2"/>
<proteinExistence type="predicted"/>
<evidence type="ECO:0000313" key="3">
    <source>
        <dbReference type="Proteomes" id="UP000295390"/>
    </source>
</evidence>
<name>A0A4R6TB61_9FLAO</name>
<gene>
    <name evidence="2" type="ORF">DFQ07_2410</name>
</gene>
<dbReference type="PROSITE" id="PS51186">
    <property type="entry name" value="GNAT"/>
    <property type="match status" value="1"/>
</dbReference>
<dbReference type="Gene3D" id="3.40.630.90">
    <property type="match status" value="1"/>
</dbReference>
<evidence type="ECO:0000259" key="1">
    <source>
        <dbReference type="PROSITE" id="PS51186"/>
    </source>
</evidence>
<dbReference type="Proteomes" id="UP000295390">
    <property type="component" value="Unassembled WGS sequence"/>
</dbReference>
<feature type="domain" description="N-acetyltransferase" evidence="1">
    <location>
        <begin position="7"/>
        <end position="142"/>
    </location>
</feature>
<dbReference type="RefSeq" id="WP_133537078.1">
    <property type="nucleotide sequence ID" value="NZ_SNYH01000005.1"/>
</dbReference>
<dbReference type="PANTHER" id="PTHR47237">
    <property type="entry name" value="SLL0310 PROTEIN"/>
    <property type="match status" value="1"/>
</dbReference>
<dbReference type="InterPro" id="IPR041496">
    <property type="entry name" value="YitH/HolE_GNAT"/>
</dbReference>
<dbReference type="Pfam" id="PF18014">
    <property type="entry name" value="Acetyltransf_18"/>
    <property type="match status" value="1"/>
</dbReference>
<protein>
    <submittedName>
        <fullName evidence="2">Acetyltransferase (GNAT) family protein</fullName>
    </submittedName>
</protein>
<dbReference type="InterPro" id="IPR052729">
    <property type="entry name" value="Acyl/Acetyltrans_Enzymes"/>
</dbReference>